<proteinExistence type="predicted"/>
<evidence type="ECO:0000256" key="1">
    <source>
        <dbReference type="ARBA" id="ARBA00022475"/>
    </source>
</evidence>
<feature type="chain" id="PRO_5038512564" evidence="7">
    <location>
        <begin position="24"/>
        <end position="445"/>
    </location>
</feature>
<dbReference type="Proteomes" id="UP000515703">
    <property type="component" value="Chromosome"/>
</dbReference>
<dbReference type="KEGG" id="acht:bsdcttw_35020"/>
<keyword evidence="1" id="KW-1003">Cell membrane</keyword>
<keyword evidence="5" id="KW-0449">Lipoprotein</keyword>
<dbReference type="Pfam" id="PF01547">
    <property type="entry name" value="SBP_bac_1"/>
    <property type="match status" value="1"/>
</dbReference>
<feature type="region of interest" description="Disordered" evidence="6">
    <location>
        <begin position="22"/>
        <end position="54"/>
    </location>
</feature>
<keyword evidence="3" id="KW-0472">Membrane</keyword>
<keyword evidence="9" id="KW-1185">Reference proteome</keyword>
<feature type="compositionally biased region" description="Low complexity" evidence="6">
    <location>
        <begin position="22"/>
        <end position="41"/>
    </location>
</feature>
<evidence type="ECO:0000256" key="2">
    <source>
        <dbReference type="ARBA" id="ARBA00022729"/>
    </source>
</evidence>
<evidence type="ECO:0000256" key="5">
    <source>
        <dbReference type="ARBA" id="ARBA00023288"/>
    </source>
</evidence>
<dbReference type="PANTHER" id="PTHR43649">
    <property type="entry name" value="ARABINOSE-BINDING PROTEIN-RELATED"/>
    <property type="match status" value="1"/>
</dbReference>
<evidence type="ECO:0000256" key="4">
    <source>
        <dbReference type="ARBA" id="ARBA00023139"/>
    </source>
</evidence>
<dbReference type="InterPro" id="IPR006059">
    <property type="entry name" value="SBP"/>
</dbReference>
<name>A0A7I8DT96_9FIRM</name>
<evidence type="ECO:0000313" key="8">
    <source>
        <dbReference type="EMBL" id="BCK00462.1"/>
    </source>
</evidence>
<dbReference type="EMBL" id="AP023368">
    <property type="protein sequence ID" value="BCK00462.1"/>
    <property type="molecule type" value="Genomic_DNA"/>
</dbReference>
<accession>A0A7I8DT96</accession>
<dbReference type="RefSeq" id="WP_185256128.1">
    <property type="nucleotide sequence ID" value="NZ_AP023368.1"/>
</dbReference>
<protein>
    <submittedName>
        <fullName evidence="8">ABC transporter substrate-binding protein</fullName>
    </submittedName>
</protein>
<sequence length="445" mass="48087">MKKRLLAVLLSAVLTAVSLTGCASSSTPSTAGSNSNNSSTTENDKTGSDSKGTGKAIRLVNGKIEIDNQLKAFAAAYKERTGQEVIIESLGGGADINGTLKGYLATNNMPDIFVFGGEGDYQTWKDYMADLSSEAWASQTDFGFKDSAGKTVGFPYAVEGYGITYNADILKKAGVDPKSLINYDAYKAAFEKIDSMKEELGLTAVCSVAAEAGQMYWSTANHIFGYYLSAGLKRDDKTYIDMLKEGKVDEQRLGQFADFTKMLFSYSDQNVLISGTYDDQLALWAQGKAAFITQGNWIDPSLPSYNATFDCGIAPLAFTKEDMPGILADCPSWWAVYNDGKNIDACKAFLNDLATSAEGQKALVKDCGMISPYKTCKEIPETPLAVSLKSYIDAGNTYAWQWAKMPEGIASNATGVVFELYAKGDIDKDGFVKMLGQAIADYVKK</sequence>
<dbReference type="InterPro" id="IPR050490">
    <property type="entry name" value="Bact_solute-bd_prot1"/>
</dbReference>
<evidence type="ECO:0000256" key="7">
    <source>
        <dbReference type="SAM" id="SignalP"/>
    </source>
</evidence>
<dbReference type="PROSITE" id="PS51257">
    <property type="entry name" value="PROKAR_LIPOPROTEIN"/>
    <property type="match status" value="1"/>
</dbReference>
<evidence type="ECO:0000256" key="3">
    <source>
        <dbReference type="ARBA" id="ARBA00023136"/>
    </source>
</evidence>
<dbReference type="Gene3D" id="3.40.190.10">
    <property type="entry name" value="Periplasmic binding protein-like II"/>
    <property type="match status" value="2"/>
</dbReference>
<dbReference type="PANTHER" id="PTHR43649:SF33">
    <property type="entry name" value="POLYGALACTURONAN_RHAMNOGALACTURONAN-BINDING PROTEIN YTCQ"/>
    <property type="match status" value="1"/>
</dbReference>
<reference evidence="8 9" key="1">
    <citation type="submission" date="2020-08" db="EMBL/GenBank/DDBJ databases">
        <title>Draft genome sequencing of an Anaerocolumna strain isolated from anoxic soil subjected to BSD treatment.</title>
        <authorList>
            <person name="Uek A."/>
            <person name="Tonouchi A."/>
        </authorList>
    </citation>
    <scope>NUCLEOTIDE SEQUENCE [LARGE SCALE GENOMIC DNA]</scope>
    <source>
        <strain evidence="8 9">CTTW</strain>
    </source>
</reference>
<dbReference type="SUPFAM" id="SSF53850">
    <property type="entry name" value="Periplasmic binding protein-like II"/>
    <property type="match status" value="1"/>
</dbReference>
<evidence type="ECO:0000256" key="6">
    <source>
        <dbReference type="SAM" id="MobiDB-lite"/>
    </source>
</evidence>
<keyword evidence="4" id="KW-0564">Palmitate</keyword>
<organism evidence="8 9">
    <name type="scientific">Anaerocolumna chitinilytica</name>
    <dbReference type="NCBI Taxonomy" id="1727145"/>
    <lineage>
        <taxon>Bacteria</taxon>
        <taxon>Bacillati</taxon>
        <taxon>Bacillota</taxon>
        <taxon>Clostridia</taxon>
        <taxon>Lachnospirales</taxon>
        <taxon>Lachnospiraceae</taxon>
        <taxon>Anaerocolumna</taxon>
    </lineage>
</organism>
<dbReference type="AlphaFoldDB" id="A0A7I8DT96"/>
<keyword evidence="2 7" id="KW-0732">Signal</keyword>
<feature type="signal peptide" evidence="7">
    <location>
        <begin position="1"/>
        <end position="23"/>
    </location>
</feature>
<evidence type="ECO:0000313" key="9">
    <source>
        <dbReference type="Proteomes" id="UP000515703"/>
    </source>
</evidence>
<reference evidence="8 9" key="2">
    <citation type="submission" date="2020-08" db="EMBL/GenBank/DDBJ databases">
        <authorList>
            <person name="Ueki A."/>
            <person name="Tonouchi A."/>
        </authorList>
    </citation>
    <scope>NUCLEOTIDE SEQUENCE [LARGE SCALE GENOMIC DNA]</scope>
    <source>
        <strain evidence="8 9">CTTW</strain>
    </source>
</reference>
<gene>
    <name evidence="8" type="ORF">bsdcttw_35020</name>
</gene>